<comment type="caution">
    <text evidence="4">The sequence shown here is derived from an EMBL/GenBank/DDBJ whole genome shotgun (WGS) entry which is preliminary data.</text>
</comment>
<evidence type="ECO:0000313" key="5">
    <source>
        <dbReference type="Proteomes" id="UP000653343"/>
    </source>
</evidence>
<dbReference type="Gene3D" id="1.20.120.160">
    <property type="entry name" value="HPT domain"/>
    <property type="match status" value="1"/>
</dbReference>
<dbReference type="RefSeq" id="WP_189356223.1">
    <property type="nucleotide sequence ID" value="NZ_BMYU01000002.1"/>
</dbReference>
<name>A0ABQ2XW59_9BURK</name>
<feature type="modified residue" description="Phosphohistidine" evidence="2">
    <location>
        <position position="53"/>
    </location>
</feature>
<dbReference type="PROSITE" id="PS50894">
    <property type="entry name" value="HPT"/>
    <property type="match status" value="1"/>
</dbReference>
<sequence length="108" mass="12161">MTSFNYAAALNSGNREIIEMMILPFLTAVPQYIRNIESAIFEHRHQDLYSHAHLLTGLAHRLNAEPVVRLSLSMETMGKNEKSEMAEELLPQLHGEIKSLMLVLSAAD</sequence>
<accession>A0ABQ2XW59</accession>
<evidence type="ECO:0000256" key="1">
    <source>
        <dbReference type="ARBA" id="ARBA00023012"/>
    </source>
</evidence>
<protein>
    <recommendedName>
        <fullName evidence="3">HPt domain-containing protein</fullName>
    </recommendedName>
</protein>
<dbReference type="Proteomes" id="UP000653343">
    <property type="component" value="Unassembled WGS sequence"/>
</dbReference>
<evidence type="ECO:0000259" key="3">
    <source>
        <dbReference type="PROSITE" id="PS50894"/>
    </source>
</evidence>
<keyword evidence="1" id="KW-0902">Two-component regulatory system</keyword>
<dbReference type="EMBL" id="BMYU01000002">
    <property type="protein sequence ID" value="GGX36516.1"/>
    <property type="molecule type" value="Genomic_DNA"/>
</dbReference>
<feature type="domain" description="HPt" evidence="3">
    <location>
        <begin position="14"/>
        <end position="107"/>
    </location>
</feature>
<keyword evidence="5" id="KW-1185">Reference proteome</keyword>
<dbReference type="Pfam" id="PF01627">
    <property type="entry name" value="Hpt"/>
    <property type="match status" value="1"/>
</dbReference>
<gene>
    <name evidence="4" type="ORF">GCM10010946_12910</name>
</gene>
<evidence type="ECO:0000256" key="2">
    <source>
        <dbReference type="PROSITE-ProRule" id="PRU00110"/>
    </source>
</evidence>
<proteinExistence type="predicted"/>
<dbReference type="SUPFAM" id="SSF47226">
    <property type="entry name" value="Histidine-containing phosphotransfer domain, HPT domain"/>
    <property type="match status" value="1"/>
</dbReference>
<evidence type="ECO:0000313" key="4">
    <source>
        <dbReference type="EMBL" id="GGX36516.1"/>
    </source>
</evidence>
<organism evidence="4 5">
    <name type="scientific">Undibacterium squillarum</name>
    <dbReference type="NCBI Taxonomy" id="1131567"/>
    <lineage>
        <taxon>Bacteria</taxon>
        <taxon>Pseudomonadati</taxon>
        <taxon>Pseudomonadota</taxon>
        <taxon>Betaproteobacteria</taxon>
        <taxon>Burkholderiales</taxon>
        <taxon>Oxalobacteraceae</taxon>
        <taxon>Undibacterium</taxon>
    </lineage>
</organism>
<dbReference type="InterPro" id="IPR036641">
    <property type="entry name" value="HPT_dom_sf"/>
</dbReference>
<dbReference type="InterPro" id="IPR008207">
    <property type="entry name" value="Sig_transdc_His_kin_Hpt_dom"/>
</dbReference>
<keyword evidence="2" id="KW-0597">Phosphoprotein</keyword>
<reference evidence="5" key="1">
    <citation type="journal article" date="2019" name="Int. J. Syst. Evol. Microbiol.">
        <title>The Global Catalogue of Microorganisms (GCM) 10K type strain sequencing project: providing services to taxonomists for standard genome sequencing and annotation.</title>
        <authorList>
            <consortium name="The Broad Institute Genomics Platform"/>
            <consortium name="The Broad Institute Genome Sequencing Center for Infectious Disease"/>
            <person name="Wu L."/>
            <person name="Ma J."/>
        </authorList>
    </citation>
    <scope>NUCLEOTIDE SEQUENCE [LARGE SCALE GENOMIC DNA]</scope>
    <source>
        <strain evidence="5">KCTC 23917</strain>
    </source>
</reference>